<gene>
    <name evidence="3" type="ORF">Sxan_15060</name>
</gene>
<evidence type="ECO:0000313" key="4">
    <source>
        <dbReference type="Proteomes" id="UP000600026"/>
    </source>
</evidence>
<evidence type="ECO:0000256" key="2">
    <source>
        <dbReference type="SAM" id="MobiDB-lite"/>
    </source>
</evidence>
<evidence type="ECO:0000256" key="1">
    <source>
        <dbReference type="SAM" id="Coils"/>
    </source>
</evidence>
<sequence>MAHAQGESSTQNQEITFSWTELLGAAIARASWRGMTFGTDYVTRKGQRVLRVRRHLNSGNGATDMKTVGFADSGTRSSAEIVMRDYIAKRAALEAKVQDKIERAAKRPKPEWTSTLTEVKQEKPLTPEEILAKHEGIVEFEVIEEAEPVEEPQEIPADPEFTLPGDYAMSAIQRDANESKFSMTVWSTGNTGPGDHRWTWGMDYAAKHAPEDAVGEPVVTVLAESYLTSMIPQAEAQRAELVEESAPEPEPIHTTSVTALADGHRISCICGWVQTSPGMSEDHAYMRANHHLRHARFDMERMEELAAWALQFPGEVLAGERIEPYQGKHHQEESDGYDWSFTTEAGHAYRLWSPSYKRTPGEWNVARGLHDSSFWWAETGEDNSLAAAVAWCRADSASATWAAGVVKQYGHMNAERVAWSAELTETELEPNVWRFERYGRVGIATRNPWGWEARPTGWLAEAGTSGAVDGMFRKRAIHRLTVAGLREIPLERWVITGTYGVREKYGVHGKTAMECGPGSWDESGLCIGACWNKNAPARFVADILAADGSVMGTVGVCALHLARPLAQAQGHIGNPWETAYELCGKTNGAMGTRLEWEERYCDLVAEMVTAALDAWEHNPRPDVVTALLAEAEVVRAKQEGTAARTAQTSTSTRESNTMGRGSLAPKKMTAPKVGDIVFTGAKGHERADLTGHGYGVKMLAGMYFVKHIATGVEILKEERSRAAMKRAILADAVARGVAEEQPVEPATEEQPEPVGESAQSLPRPLRLALEREAAEEQVAAAPVSWRDVPWSKRVHQSRDRYNYGRPENRPDFVPGDLVISQWEEADTLGTVAKVYTCGRWVADVTWHGADGDTPSKMHCAATLIPITREEFEVFAKPEQVEADGHRGRIHQAIASKRTGKFRVTCVCEDWMELVEPGHSRATAWRKTVEEARELWAAHVAEEGPYLDPKQEEEQARTACEAAGVDFDTARKLHGHSANIMKNTARKSSAGHYGEWWVNCQCPGTIGGIISHEGGDSWCKTYAGAVLLWLGHVAQHQNEESAEKSPADGEKIQVQGPGHAGEPVEADAVDVWEGEGGYVPGVETVTALPVICGGLFMPKVPRTLAKIEKQVRTGMAYRVREDGHRSRLARKERHTAHAMLVKEYSGERTDLTGYGKTLHGKPEPTPPAVLEGETIRPMNPGWAQPWWLFADGWGYGFEINHRNGKWTALARLDEWQTENGKVSLPGKLVRVAKEPCAIAEELLDLCREVGDKRAVRDAGTRMVHRVVTQGAEPVEVADAVEAPAAVLPSTGRGYWEIGERVIFEGRAGRVVSATIGKTLVEMDGAEPGHLEHLEPRDLVAEGYVVCGGVMMPTMPTMPTMPEKPEQPVDVDPRRAWMDYPQPAPADPRIAWMDYAQPEPVTEDELVALRAELAAERADFERWSAELDDVVSYVGALVVAAAEEVVRRAELELMEMRTAELAVMRRQAAAVREELEPVVYGPVTARVRPWRTAWGLAASVVGLAEAGWAEGWARGVSG</sequence>
<comment type="caution">
    <text evidence="3">The sequence shown here is derived from an EMBL/GenBank/DDBJ whole genome shotgun (WGS) entry which is preliminary data.</text>
</comment>
<dbReference type="EMBL" id="BNEE01000004">
    <property type="protein sequence ID" value="GHI84142.1"/>
    <property type="molecule type" value="Genomic_DNA"/>
</dbReference>
<evidence type="ECO:0000313" key="3">
    <source>
        <dbReference type="EMBL" id="GHI84142.1"/>
    </source>
</evidence>
<name>A0A919GVT4_9ACTN</name>
<feature type="region of interest" description="Disordered" evidence="2">
    <location>
        <begin position="1037"/>
        <end position="1061"/>
    </location>
</feature>
<feature type="region of interest" description="Disordered" evidence="2">
    <location>
        <begin position="638"/>
        <end position="666"/>
    </location>
</feature>
<proteinExistence type="predicted"/>
<feature type="region of interest" description="Disordered" evidence="2">
    <location>
        <begin position="739"/>
        <end position="761"/>
    </location>
</feature>
<feature type="compositionally biased region" description="Basic and acidic residues" evidence="2">
    <location>
        <begin position="1037"/>
        <end position="1050"/>
    </location>
</feature>
<dbReference type="Proteomes" id="UP000600026">
    <property type="component" value="Unassembled WGS sequence"/>
</dbReference>
<accession>A0A919GVT4</accession>
<keyword evidence="1" id="KW-0175">Coiled coil</keyword>
<organism evidence="3 4">
    <name type="scientific">Streptomyces xanthophaeus</name>
    <dbReference type="NCBI Taxonomy" id="67385"/>
    <lineage>
        <taxon>Bacteria</taxon>
        <taxon>Bacillati</taxon>
        <taxon>Actinomycetota</taxon>
        <taxon>Actinomycetes</taxon>
        <taxon>Kitasatosporales</taxon>
        <taxon>Streptomycetaceae</taxon>
        <taxon>Streptomyces</taxon>
    </lineage>
</organism>
<reference evidence="3" key="1">
    <citation type="submission" date="2020-09" db="EMBL/GenBank/DDBJ databases">
        <title>Whole genome shotgun sequence of Streptomyces xanthophaeus NBRC 12829.</title>
        <authorList>
            <person name="Komaki H."/>
            <person name="Tamura T."/>
        </authorList>
    </citation>
    <scope>NUCLEOTIDE SEQUENCE</scope>
    <source>
        <strain evidence="3">NBRC 12829</strain>
    </source>
</reference>
<keyword evidence="4" id="KW-1185">Reference proteome</keyword>
<feature type="compositionally biased region" description="Low complexity" evidence="2">
    <location>
        <begin position="641"/>
        <end position="653"/>
    </location>
</feature>
<protein>
    <submittedName>
        <fullName evidence="3">Uncharacterized protein</fullName>
    </submittedName>
</protein>
<feature type="coiled-coil region" evidence="1">
    <location>
        <begin position="1404"/>
        <end position="1457"/>
    </location>
</feature>